<feature type="compositionally biased region" description="Low complexity" evidence="2">
    <location>
        <begin position="256"/>
        <end position="277"/>
    </location>
</feature>
<name>A0A517KYQ3_9PEZI</name>
<feature type="compositionally biased region" description="Polar residues" evidence="2">
    <location>
        <begin position="168"/>
        <end position="177"/>
    </location>
</feature>
<dbReference type="InterPro" id="IPR001995">
    <property type="entry name" value="Peptidase_A2_cat"/>
</dbReference>
<dbReference type="InterPro" id="IPR021109">
    <property type="entry name" value="Peptidase_aspartic_dom_sf"/>
</dbReference>
<evidence type="ECO:0000256" key="2">
    <source>
        <dbReference type="SAM" id="MobiDB-lite"/>
    </source>
</evidence>
<reference evidence="4 5" key="1">
    <citation type="submission" date="2019-07" db="EMBL/GenBank/DDBJ databases">
        <title>Finished genome of Venturia effusa.</title>
        <authorList>
            <person name="Young C.A."/>
            <person name="Cox M.P."/>
            <person name="Ganley A.R.D."/>
            <person name="David W.J."/>
        </authorList>
    </citation>
    <scope>NUCLEOTIDE SEQUENCE [LARGE SCALE GENOMIC DNA]</scope>
    <source>
        <strain evidence="5">albino</strain>
    </source>
</reference>
<dbReference type="GO" id="GO:0004190">
    <property type="term" value="F:aspartic-type endopeptidase activity"/>
    <property type="evidence" value="ECO:0007669"/>
    <property type="project" value="InterPro"/>
</dbReference>
<dbReference type="OrthoDB" id="10574389at2759"/>
<dbReference type="PROSITE" id="PS50175">
    <property type="entry name" value="ASP_PROT_RETROV"/>
    <property type="match status" value="1"/>
</dbReference>
<accession>A0A517KYQ3</accession>
<sequence length="311" mass="34052">MNDSMTTKTVLTFSTGALALSAAFLWSSRHRLIREKDEDFIRVLEICSPLKCDPKRIKARLDTGADHSVISKDVVDSLGLQVVPLEEDDPSSVILPDESLFSFRGKITITFHVLDPAASQKSLFGFNKYEYKATFFIPADGDIASFDAYIGRDIITKHHLQSSSFFSNNGHKYSSGAQPVDKKNQKPKNAKQQAAWESQNKQERVQTAADYDRTMGNNAPREQQPFQGPPPRAQSPRSGDQQHQRSQSSGNDVLQSPTDASAAPRSRSSSGRRQTPTKPGEASKSSPASTNLQVPTLTGEASGTRPAATNQ</sequence>
<feature type="compositionally biased region" description="Polar residues" evidence="2">
    <location>
        <begin position="283"/>
        <end position="311"/>
    </location>
</feature>
<keyword evidence="5" id="KW-1185">Reference proteome</keyword>
<proteinExistence type="predicted"/>
<dbReference type="CDD" id="cd00303">
    <property type="entry name" value="retropepsin_like"/>
    <property type="match status" value="1"/>
</dbReference>
<evidence type="ECO:0000256" key="1">
    <source>
        <dbReference type="ARBA" id="ARBA00022801"/>
    </source>
</evidence>
<evidence type="ECO:0000313" key="5">
    <source>
        <dbReference type="Proteomes" id="UP000316270"/>
    </source>
</evidence>
<evidence type="ECO:0000259" key="3">
    <source>
        <dbReference type="PROSITE" id="PS50175"/>
    </source>
</evidence>
<dbReference type="SUPFAM" id="SSF50630">
    <property type="entry name" value="Acid proteases"/>
    <property type="match status" value="1"/>
</dbReference>
<keyword evidence="1" id="KW-0378">Hydrolase</keyword>
<protein>
    <recommendedName>
        <fullName evidence="3">Peptidase A2 domain-containing protein</fullName>
    </recommendedName>
</protein>
<dbReference type="GO" id="GO:0006508">
    <property type="term" value="P:proteolysis"/>
    <property type="evidence" value="ECO:0007669"/>
    <property type="project" value="InterPro"/>
</dbReference>
<organism evidence="4 5">
    <name type="scientific">Venturia effusa</name>
    <dbReference type="NCBI Taxonomy" id="50376"/>
    <lineage>
        <taxon>Eukaryota</taxon>
        <taxon>Fungi</taxon>
        <taxon>Dikarya</taxon>
        <taxon>Ascomycota</taxon>
        <taxon>Pezizomycotina</taxon>
        <taxon>Dothideomycetes</taxon>
        <taxon>Pleosporomycetidae</taxon>
        <taxon>Venturiales</taxon>
        <taxon>Venturiaceae</taxon>
        <taxon>Venturia</taxon>
    </lineage>
</organism>
<dbReference type="Proteomes" id="UP000316270">
    <property type="component" value="Chromosome 1"/>
</dbReference>
<feature type="compositionally biased region" description="Polar residues" evidence="2">
    <location>
        <begin position="235"/>
        <end position="255"/>
    </location>
</feature>
<dbReference type="AlphaFoldDB" id="A0A517KYQ3"/>
<feature type="compositionally biased region" description="Polar residues" evidence="2">
    <location>
        <begin position="215"/>
        <end position="226"/>
    </location>
</feature>
<dbReference type="EMBL" id="CP042185">
    <property type="protein sequence ID" value="QDS68518.1"/>
    <property type="molecule type" value="Genomic_DNA"/>
</dbReference>
<feature type="domain" description="Peptidase A2" evidence="3">
    <location>
        <begin position="57"/>
        <end position="72"/>
    </location>
</feature>
<gene>
    <name evidence="4" type="ORF">FKW77_010885</name>
</gene>
<evidence type="ECO:0000313" key="4">
    <source>
        <dbReference type="EMBL" id="QDS68518.1"/>
    </source>
</evidence>
<dbReference type="Gene3D" id="2.40.70.10">
    <property type="entry name" value="Acid Proteases"/>
    <property type="match status" value="1"/>
</dbReference>
<feature type="region of interest" description="Disordered" evidence="2">
    <location>
        <begin position="168"/>
        <end position="311"/>
    </location>
</feature>